<evidence type="ECO:0000259" key="1">
    <source>
        <dbReference type="Pfam" id="PF04326"/>
    </source>
</evidence>
<evidence type="ECO:0000313" key="3">
    <source>
        <dbReference type="Proteomes" id="UP000180235"/>
    </source>
</evidence>
<evidence type="ECO:0000313" key="2">
    <source>
        <dbReference type="EMBL" id="APB34809.1"/>
    </source>
</evidence>
<dbReference type="GO" id="GO:0003678">
    <property type="term" value="F:DNA helicase activity"/>
    <property type="evidence" value="ECO:0007669"/>
    <property type="project" value="UniProtKB-EC"/>
</dbReference>
<dbReference type="Pfam" id="PF04326">
    <property type="entry name" value="SLFN_AlbA_2"/>
    <property type="match status" value="1"/>
</dbReference>
<reference evidence="2 3" key="1">
    <citation type="submission" date="2016-10" db="EMBL/GenBank/DDBJ databases">
        <title>Description of Gloeomargarita lithophora gen. nov., sp. nov., a thylakoid-bearing basal-branching cyanobacterium with intracellular carbonates, and proposal for Gloeomargaritales ord. nov.</title>
        <authorList>
            <person name="Moreira D."/>
            <person name="Tavera R."/>
            <person name="Benzerara K."/>
            <person name="Skouri-Panet F."/>
            <person name="Couradeau E."/>
            <person name="Gerard E."/>
            <person name="Loussert C."/>
            <person name="Novelo E."/>
            <person name="Zivanovic Y."/>
            <person name="Lopez-Garcia P."/>
        </authorList>
    </citation>
    <scope>NUCLEOTIDE SEQUENCE [LARGE SCALE GENOMIC DNA]</scope>
    <source>
        <strain evidence="2 3">D10</strain>
    </source>
</reference>
<gene>
    <name evidence="2" type="primary">recG-3</name>
    <name evidence="2" type="ORF">GlitD10_2472</name>
</gene>
<dbReference type="Gene3D" id="3.30.950.30">
    <property type="entry name" value="Schlafen, AAA domain"/>
    <property type="match status" value="1"/>
</dbReference>
<dbReference type="AlphaFoldDB" id="A0A1J0AFU5"/>
<dbReference type="InterPro" id="IPR038461">
    <property type="entry name" value="Schlafen_AlbA_2_dom_sf"/>
</dbReference>
<feature type="domain" description="Schlafen AlbA-2" evidence="1">
    <location>
        <begin position="14"/>
        <end position="68"/>
    </location>
</feature>
<feature type="non-terminal residue" evidence="2">
    <location>
        <position position="99"/>
    </location>
</feature>
<dbReference type="RefSeq" id="WP_172819679.1">
    <property type="nucleotide sequence ID" value="NZ_CP017675.1"/>
</dbReference>
<dbReference type="Proteomes" id="UP000180235">
    <property type="component" value="Chromosome"/>
</dbReference>
<name>A0A1J0AFU5_9CYAN</name>
<dbReference type="InterPro" id="IPR007421">
    <property type="entry name" value="Schlafen_AlbA_2_dom"/>
</dbReference>
<dbReference type="KEGG" id="glt:GlitD10_2472.1"/>
<proteinExistence type="predicted"/>
<accession>A0A1J0AFU5</accession>
<sequence>MDDQELVTLLSNLESDRVERKASISDMKKIRQAICAFANDLPNHKKPGVLLVGVNDDGTCANLSITDELLLSLANIRSEGKILPFPVLQVSKRTLNIAT</sequence>
<protein>
    <submittedName>
        <fullName evidence="2">Putative transcriptional regulator</fullName>
        <ecNumber evidence="2">3.6.4.12</ecNumber>
    </submittedName>
</protein>
<keyword evidence="2" id="KW-0378">Hydrolase</keyword>
<organism evidence="2 3">
    <name type="scientific">Gloeomargarita lithophora Alchichica-D10</name>
    <dbReference type="NCBI Taxonomy" id="1188229"/>
    <lineage>
        <taxon>Bacteria</taxon>
        <taxon>Bacillati</taxon>
        <taxon>Cyanobacteriota</taxon>
        <taxon>Cyanophyceae</taxon>
        <taxon>Gloeomargaritales</taxon>
        <taxon>Gloeomargaritaceae</taxon>
        <taxon>Gloeomargarita</taxon>
    </lineage>
</organism>
<keyword evidence="3" id="KW-1185">Reference proteome</keyword>
<dbReference type="GO" id="GO:0016787">
    <property type="term" value="F:hydrolase activity"/>
    <property type="evidence" value="ECO:0007669"/>
    <property type="project" value="UniProtKB-KW"/>
</dbReference>
<dbReference type="EMBL" id="CP017675">
    <property type="protein sequence ID" value="APB34809.1"/>
    <property type="molecule type" value="Genomic_DNA"/>
</dbReference>
<dbReference type="EC" id="3.6.4.12" evidence="2"/>